<evidence type="ECO:0000313" key="3">
    <source>
        <dbReference type="EMBL" id="AXF78905.1"/>
    </source>
</evidence>
<evidence type="ECO:0000259" key="2">
    <source>
        <dbReference type="PROSITE" id="PS50943"/>
    </source>
</evidence>
<evidence type="ECO:0000256" key="1">
    <source>
        <dbReference type="SAM" id="MobiDB-lite"/>
    </source>
</evidence>
<dbReference type="Pfam" id="PF01381">
    <property type="entry name" value="HTH_3"/>
    <property type="match status" value="1"/>
</dbReference>
<proteinExistence type="predicted"/>
<feature type="region of interest" description="Disordered" evidence="1">
    <location>
        <begin position="76"/>
        <end position="99"/>
    </location>
</feature>
<dbReference type="CDD" id="cd00093">
    <property type="entry name" value="HTH_XRE"/>
    <property type="match status" value="1"/>
</dbReference>
<organism evidence="3 4">
    <name type="scientific">Erwinia tracheiphila</name>
    <dbReference type="NCBI Taxonomy" id="65700"/>
    <lineage>
        <taxon>Bacteria</taxon>
        <taxon>Pseudomonadati</taxon>
        <taxon>Pseudomonadota</taxon>
        <taxon>Gammaproteobacteria</taxon>
        <taxon>Enterobacterales</taxon>
        <taxon>Erwiniaceae</taxon>
        <taxon>Erwinia</taxon>
    </lineage>
</organism>
<feature type="domain" description="HTH cro/C1-type" evidence="2">
    <location>
        <begin position="9"/>
        <end position="63"/>
    </location>
</feature>
<sequence>MSNSLEQKLKAIRKSEGITQKVLAGLTGVSLGTIRNYETGFNTVGIQTLEAILHVPRFQKYTLWLMTGETAPVAGQISPALSPDGRGEMSDHHKARKVG</sequence>
<protein>
    <submittedName>
        <fullName evidence="3">XRE family transcriptional regulator</fullName>
    </submittedName>
</protein>
<dbReference type="SMART" id="SM00530">
    <property type="entry name" value="HTH_XRE"/>
    <property type="match status" value="1"/>
</dbReference>
<dbReference type="GO" id="GO:0003677">
    <property type="term" value="F:DNA binding"/>
    <property type="evidence" value="ECO:0007669"/>
    <property type="project" value="InterPro"/>
</dbReference>
<name>A0A345CZN8_9GAMM</name>
<dbReference type="SUPFAM" id="SSF47413">
    <property type="entry name" value="lambda repressor-like DNA-binding domains"/>
    <property type="match status" value="1"/>
</dbReference>
<dbReference type="InterPro" id="IPR010982">
    <property type="entry name" value="Lambda_DNA-bd_dom_sf"/>
</dbReference>
<dbReference type="InterPro" id="IPR001387">
    <property type="entry name" value="Cro/C1-type_HTH"/>
</dbReference>
<dbReference type="EMBL" id="CP013970">
    <property type="protein sequence ID" value="AXF78905.1"/>
    <property type="molecule type" value="Genomic_DNA"/>
</dbReference>
<dbReference type="AlphaFoldDB" id="A0A345CZN8"/>
<dbReference type="Gene3D" id="1.10.260.40">
    <property type="entry name" value="lambda repressor-like DNA-binding domains"/>
    <property type="match status" value="1"/>
</dbReference>
<accession>A0A345CZN8</accession>
<gene>
    <name evidence="3" type="ORF">AV903_23470</name>
</gene>
<dbReference type="PROSITE" id="PS50943">
    <property type="entry name" value="HTH_CROC1"/>
    <property type="match status" value="1"/>
</dbReference>
<reference evidence="3 4" key="1">
    <citation type="submission" date="2016-01" db="EMBL/GenBank/DDBJ databases">
        <authorList>
            <person name="Oliw E.H."/>
        </authorList>
    </citation>
    <scope>NUCLEOTIDE SEQUENCE [LARGE SCALE GENOMIC DNA]</scope>
    <source>
        <strain evidence="3 4">MDcuke</strain>
    </source>
</reference>
<evidence type="ECO:0000313" key="4">
    <source>
        <dbReference type="Proteomes" id="UP000264980"/>
    </source>
</evidence>
<dbReference type="Proteomes" id="UP000264980">
    <property type="component" value="Chromosome"/>
</dbReference>